<dbReference type="PANTHER" id="PTHR23523">
    <property type="match status" value="1"/>
</dbReference>
<reference evidence="3" key="1">
    <citation type="submission" date="2020-05" db="EMBL/GenBank/DDBJ databases">
        <authorList>
            <person name="Chiriac C."/>
            <person name="Salcher M."/>
            <person name="Ghai R."/>
            <person name="Kavagutti S V."/>
        </authorList>
    </citation>
    <scope>NUCLEOTIDE SEQUENCE</scope>
</reference>
<feature type="transmembrane region" description="Helical" evidence="1">
    <location>
        <begin position="163"/>
        <end position="180"/>
    </location>
</feature>
<feature type="transmembrane region" description="Helical" evidence="1">
    <location>
        <begin position="297"/>
        <end position="318"/>
    </location>
</feature>
<organism evidence="3">
    <name type="scientific">freshwater metagenome</name>
    <dbReference type="NCBI Taxonomy" id="449393"/>
    <lineage>
        <taxon>unclassified sequences</taxon>
        <taxon>metagenomes</taxon>
        <taxon>ecological metagenomes</taxon>
    </lineage>
</organism>
<feature type="transmembrane region" description="Helical" evidence="1">
    <location>
        <begin position="240"/>
        <end position="262"/>
    </location>
</feature>
<dbReference type="CDD" id="cd17339">
    <property type="entry name" value="MFS_NIMT_CynX_like"/>
    <property type="match status" value="1"/>
</dbReference>
<accession>A0A6J6PYH1</accession>
<feature type="transmembrane region" description="Helical" evidence="1">
    <location>
        <begin position="208"/>
        <end position="228"/>
    </location>
</feature>
<dbReference type="AlphaFoldDB" id="A0A6J6PYH1"/>
<protein>
    <submittedName>
        <fullName evidence="3">Unannotated protein</fullName>
    </submittedName>
</protein>
<dbReference type="EMBL" id="CAEZXB010000049">
    <property type="protein sequence ID" value="CAB4688159.1"/>
    <property type="molecule type" value="Genomic_DNA"/>
</dbReference>
<dbReference type="InterPro" id="IPR011701">
    <property type="entry name" value="MFS"/>
</dbReference>
<dbReference type="InterPro" id="IPR036259">
    <property type="entry name" value="MFS_trans_sf"/>
</dbReference>
<evidence type="ECO:0000313" key="2">
    <source>
        <dbReference type="EMBL" id="CAB4688159.1"/>
    </source>
</evidence>
<feature type="transmembrane region" description="Helical" evidence="1">
    <location>
        <begin position="130"/>
        <end position="151"/>
    </location>
</feature>
<dbReference type="SUPFAM" id="SSF103473">
    <property type="entry name" value="MFS general substrate transporter"/>
    <property type="match status" value="1"/>
</dbReference>
<keyword evidence="1" id="KW-0472">Membrane</keyword>
<feature type="transmembrane region" description="Helical" evidence="1">
    <location>
        <begin position="330"/>
        <end position="349"/>
    </location>
</feature>
<dbReference type="Pfam" id="PF07690">
    <property type="entry name" value="MFS_1"/>
    <property type="match status" value="1"/>
</dbReference>
<feature type="transmembrane region" description="Helical" evidence="1">
    <location>
        <begin position="73"/>
        <end position="91"/>
    </location>
</feature>
<feature type="transmembrane region" description="Helical" evidence="1">
    <location>
        <begin position="97"/>
        <end position="118"/>
    </location>
</feature>
<proteinExistence type="predicted"/>
<keyword evidence="1" id="KW-0812">Transmembrane</keyword>
<keyword evidence="1" id="KW-1133">Transmembrane helix</keyword>
<feature type="transmembrane region" description="Helical" evidence="1">
    <location>
        <begin position="361"/>
        <end position="378"/>
    </location>
</feature>
<feature type="transmembrane region" description="Helical" evidence="1">
    <location>
        <begin position="38"/>
        <end position="61"/>
    </location>
</feature>
<feature type="transmembrane region" description="Helical" evidence="1">
    <location>
        <begin position="274"/>
        <end position="291"/>
    </location>
</feature>
<evidence type="ECO:0000313" key="3">
    <source>
        <dbReference type="EMBL" id="CAB4704551.1"/>
    </source>
</evidence>
<dbReference type="PANTHER" id="PTHR23523:SF2">
    <property type="entry name" value="2-NITROIMIDAZOLE TRANSPORTER"/>
    <property type="match status" value="1"/>
</dbReference>
<dbReference type="EMBL" id="CAEZXN010000039">
    <property type="protein sequence ID" value="CAB4704551.1"/>
    <property type="molecule type" value="Genomic_DNA"/>
</dbReference>
<name>A0A6J6PYH1_9ZZZZ</name>
<sequence length="395" mass="42389">MKRGREVVALMVVAASQRSALTSVPPQINAIRSDLHLSLSQFAALTSIPLICFGVAAPIGISKFARRKPTESAILFFIGTLVVALSLRAIFDSTALFLGTVLASLAIAALNVLVPVVIKRDFGSNLTKIMPVYTVVLATFATMGAALSVPISKATTHNWRGGIAIWVIIPIIALILWIPVARHHSDAHVATTIQKAPWRAIFRDPMSWYVTLYMGIQSTTFYTTVAWLPKTLIDWGHSPASAGSLLAMTTGISIPCSLLIPLWLGRGLDQRKPMVLVSFASLIGFIGMAAAHNTAPLLWIILLGIGQSSFPTALVMIALRARSVSEAGPLSAMAQGVGYIVAAMGPIIVGQIHQATDSWKAPYFFLASLCVLQFFIGWRAAQPRPEELAAVKDSQ</sequence>
<gene>
    <name evidence="2" type="ORF">UFOPK2342_01601</name>
    <name evidence="3" type="ORF">UFOPK2423_01364</name>
</gene>
<dbReference type="GO" id="GO:0022857">
    <property type="term" value="F:transmembrane transporter activity"/>
    <property type="evidence" value="ECO:0007669"/>
    <property type="project" value="InterPro"/>
</dbReference>
<evidence type="ECO:0000256" key="1">
    <source>
        <dbReference type="SAM" id="Phobius"/>
    </source>
</evidence>
<dbReference type="Gene3D" id="1.20.1250.20">
    <property type="entry name" value="MFS general substrate transporter like domains"/>
    <property type="match status" value="1"/>
</dbReference>
<dbReference type="InterPro" id="IPR052524">
    <property type="entry name" value="MFS_Cyanate_Porter"/>
</dbReference>